<dbReference type="EC" id="2.3.2.27" evidence="2"/>
<protein>
    <recommendedName>
        <fullName evidence="2">RING-type E3 ubiquitin transferase</fullName>
        <ecNumber evidence="2">2.3.2.27</ecNumber>
    </recommendedName>
</protein>
<dbReference type="GO" id="GO:0061630">
    <property type="term" value="F:ubiquitin protein ligase activity"/>
    <property type="evidence" value="ECO:0007669"/>
    <property type="project" value="UniProtKB-EC"/>
</dbReference>
<dbReference type="AlphaFoldDB" id="A0AAD5JAX5"/>
<keyword evidence="3" id="KW-0833">Ubl conjugation pathway</keyword>
<evidence type="ECO:0000313" key="5">
    <source>
        <dbReference type="EMBL" id="KAI9192530.1"/>
    </source>
</evidence>
<sequence>MSKRSQGGEKKEGSVAVAIDKDKGSQYAFKWAIDHLLSRGQPLTLLHVIQKLLLFQLLIKCNEVILEDMDIAKALIEYISSNAIATLVLSASARTGLVKRFKTTDIPSSVSKGAPEFCNVYVIAKGKISSVRPATAPAPVKQLPFVINCKANPARISLIQMKLLI</sequence>
<evidence type="ECO:0000256" key="3">
    <source>
        <dbReference type="ARBA" id="ARBA00022786"/>
    </source>
</evidence>
<feature type="domain" description="UspA" evidence="4">
    <location>
        <begin position="15"/>
        <end position="51"/>
    </location>
</feature>
<keyword evidence="6" id="KW-1185">Reference proteome</keyword>
<dbReference type="PANTHER" id="PTHR45647:SF132">
    <property type="entry name" value="KINASE WITH ADENINE NUCLEOTIDE ALPHA HYDROLASES-LIKE DOMAIN-CONTAINING PROTEIN"/>
    <property type="match status" value="1"/>
</dbReference>
<evidence type="ECO:0000256" key="2">
    <source>
        <dbReference type="ARBA" id="ARBA00012483"/>
    </source>
</evidence>
<dbReference type="Proteomes" id="UP001064489">
    <property type="component" value="Chromosome 6"/>
</dbReference>
<comment type="caution">
    <text evidence="5">The sequence shown here is derived from an EMBL/GenBank/DDBJ whole genome shotgun (WGS) entry which is preliminary data.</text>
</comment>
<dbReference type="SUPFAM" id="SSF52402">
    <property type="entry name" value="Adenine nucleotide alpha hydrolases-like"/>
    <property type="match status" value="1"/>
</dbReference>
<dbReference type="Pfam" id="PF00582">
    <property type="entry name" value="Usp"/>
    <property type="match status" value="1"/>
</dbReference>
<proteinExistence type="predicted"/>
<evidence type="ECO:0000259" key="4">
    <source>
        <dbReference type="Pfam" id="PF00582"/>
    </source>
</evidence>
<dbReference type="InterPro" id="IPR051348">
    <property type="entry name" value="U-box_ubiquitin_ligases"/>
</dbReference>
<dbReference type="InterPro" id="IPR006016">
    <property type="entry name" value="UspA"/>
</dbReference>
<dbReference type="Gene3D" id="3.40.50.12370">
    <property type="match status" value="1"/>
</dbReference>
<gene>
    <name evidence="5" type="ORF">LWI28_024247</name>
</gene>
<name>A0AAD5JAX5_ACENE</name>
<organism evidence="5 6">
    <name type="scientific">Acer negundo</name>
    <name type="common">Box elder</name>
    <dbReference type="NCBI Taxonomy" id="4023"/>
    <lineage>
        <taxon>Eukaryota</taxon>
        <taxon>Viridiplantae</taxon>
        <taxon>Streptophyta</taxon>
        <taxon>Embryophyta</taxon>
        <taxon>Tracheophyta</taxon>
        <taxon>Spermatophyta</taxon>
        <taxon>Magnoliopsida</taxon>
        <taxon>eudicotyledons</taxon>
        <taxon>Gunneridae</taxon>
        <taxon>Pentapetalae</taxon>
        <taxon>rosids</taxon>
        <taxon>malvids</taxon>
        <taxon>Sapindales</taxon>
        <taxon>Sapindaceae</taxon>
        <taxon>Hippocastanoideae</taxon>
        <taxon>Acereae</taxon>
        <taxon>Acer</taxon>
    </lineage>
</organism>
<evidence type="ECO:0000256" key="1">
    <source>
        <dbReference type="ARBA" id="ARBA00000900"/>
    </source>
</evidence>
<comment type="catalytic activity">
    <reaction evidence="1">
        <text>S-ubiquitinyl-[E2 ubiquitin-conjugating enzyme]-L-cysteine + [acceptor protein]-L-lysine = [E2 ubiquitin-conjugating enzyme]-L-cysteine + N(6)-ubiquitinyl-[acceptor protein]-L-lysine.</text>
        <dbReference type="EC" id="2.3.2.27"/>
    </reaction>
</comment>
<dbReference type="EMBL" id="JAJSOW010000004">
    <property type="protein sequence ID" value="KAI9192530.1"/>
    <property type="molecule type" value="Genomic_DNA"/>
</dbReference>
<accession>A0AAD5JAX5</accession>
<dbReference type="PANTHER" id="PTHR45647">
    <property type="entry name" value="OS02G0152300 PROTEIN"/>
    <property type="match status" value="1"/>
</dbReference>
<reference evidence="5" key="2">
    <citation type="submission" date="2023-02" db="EMBL/GenBank/DDBJ databases">
        <authorList>
            <person name="Swenson N.G."/>
            <person name="Wegrzyn J.L."/>
            <person name="Mcevoy S.L."/>
        </authorList>
    </citation>
    <scope>NUCLEOTIDE SEQUENCE</scope>
    <source>
        <strain evidence="5">91603</strain>
        <tissue evidence="5">Leaf</tissue>
    </source>
</reference>
<reference evidence="5" key="1">
    <citation type="journal article" date="2022" name="Plant J.">
        <title>Strategies of tolerance reflected in two North American maple genomes.</title>
        <authorList>
            <person name="McEvoy S.L."/>
            <person name="Sezen U.U."/>
            <person name="Trouern-Trend A."/>
            <person name="McMahon S.M."/>
            <person name="Schaberg P.G."/>
            <person name="Yang J."/>
            <person name="Wegrzyn J.L."/>
            <person name="Swenson N.G."/>
        </authorList>
    </citation>
    <scope>NUCLEOTIDE SEQUENCE</scope>
    <source>
        <strain evidence="5">91603</strain>
    </source>
</reference>
<evidence type="ECO:0000313" key="6">
    <source>
        <dbReference type="Proteomes" id="UP001064489"/>
    </source>
</evidence>